<dbReference type="PANTHER" id="PTHR45663:SF21">
    <property type="entry name" value="THIOREDOXIN M3, CHLOROPLASTIC"/>
    <property type="match status" value="1"/>
</dbReference>
<keyword evidence="3" id="KW-0150">Chloroplast</keyword>
<evidence type="ECO:0000256" key="5">
    <source>
        <dbReference type="ARBA" id="ARBA00022946"/>
    </source>
</evidence>
<dbReference type="InterPro" id="IPR017937">
    <property type="entry name" value="Thioredoxin_CS"/>
</dbReference>
<keyword evidence="8" id="KW-0676">Redox-active center</keyword>
<gene>
    <name evidence="10" type="ORF">ISN45_Aa03g033990</name>
</gene>
<dbReference type="PANTHER" id="PTHR45663">
    <property type="entry name" value="GEO12009P1"/>
    <property type="match status" value="1"/>
</dbReference>
<comment type="caution">
    <text evidence="10">The sequence shown here is derived from an EMBL/GenBank/DDBJ whole genome shotgun (WGS) entry which is preliminary data.</text>
</comment>
<sequence length="176" mass="19638">MAISSSSSSSSSICFNSTRSHTARQISSPSRLFPVTSFTPRSLLLSDRQSLLSSSTSRLRLSPLCVRDSRATEVTERSWEDSVLKSETPVLVEFYTSWCGPCRMVHRIIDEIAGDYAGKLNCYVLNADNDLPVAEEYEIKAVPVVLIFKNGEKRESIMGTMPKEFYISAIERVLNS</sequence>
<keyword evidence="6" id="KW-0249">Electron transport</keyword>
<dbReference type="PROSITE" id="PS00194">
    <property type="entry name" value="THIOREDOXIN_1"/>
    <property type="match status" value="1"/>
</dbReference>
<dbReference type="GO" id="GO:0015035">
    <property type="term" value="F:protein-disulfide reductase activity"/>
    <property type="evidence" value="ECO:0007669"/>
    <property type="project" value="TreeGrafter"/>
</dbReference>
<proteinExistence type="predicted"/>
<evidence type="ECO:0000259" key="9">
    <source>
        <dbReference type="PROSITE" id="PS51352"/>
    </source>
</evidence>
<evidence type="ECO:0000256" key="3">
    <source>
        <dbReference type="ARBA" id="ARBA00022528"/>
    </source>
</evidence>
<reference evidence="10 11" key="1">
    <citation type="submission" date="2020-12" db="EMBL/GenBank/DDBJ databases">
        <title>Concerted genomic and epigenomic changes stabilize Arabidopsis allopolyploids.</title>
        <authorList>
            <person name="Chen Z."/>
        </authorList>
    </citation>
    <scope>NUCLEOTIDE SEQUENCE [LARGE SCALE GENOMIC DNA]</scope>
    <source>
        <strain evidence="10">Allo738</strain>
        <tissue evidence="10">Leaf</tissue>
    </source>
</reference>
<dbReference type="PROSITE" id="PS51352">
    <property type="entry name" value="THIOREDOXIN_2"/>
    <property type="match status" value="1"/>
</dbReference>
<dbReference type="EMBL" id="JAEFBK010000008">
    <property type="protein sequence ID" value="KAG7579238.1"/>
    <property type="molecule type" value="Genomic_DNA"/>
</dbReference>
<evidence type="ECO:0000256" key="6">
    <source>
        <dbReference type="ARBA" id="ARBA00022982"/>
    </source>
</evidence>
<dbReference type="CDD" id="cd02947">
    <property type="entry name" value="TRX_family"/>
    <property type="match status" value="1"/>
</dbReference>
<dbReference type="GO" id="GO:0009570">
    <property type="term" value="C:chloroplast stroma"/>
    <property type="evidence" value="ECO:0007669"/>
    <property type="project" value="UniProtKB-SubCell"/>
</dbReference>
<protein>
    <submittedName>
        <fullName evidence="10">Thioredoxin domain</fullName>
    </submittedName>
</protein>
<dbReference type="InterPro" id="IPR013766">
    <property type="entry name" value="Thioredoxin_domain"/>
</dbReference>
<dbReference type="AlphaFoldDB" id="A0A8T2AY89"/>
<evidence type="ECO:0000256" key="2">
    <source>
        <dbReference type="ARBA" id="ARBA00022448"/>
    </source>
</evidence>
<keyword evidence="4" id="KW-0934">Plastid</keyword>
<evidence type="ECO:0000256" key="1">
    <source>
        <dbReference type="ARBA" id="ARBA00004470"/>
    </source>
</evidence>
<evidence type="ECO:0000256" key="7">
    <source>
        <dbReference type="ARBA" id="ARBA00023157"/>
    </source>
</evidence>
<evidence type="ECO:0000313" key="10">
    <source>
        <dbReference type="EMBL" id="KAG7579238.1"/>
    </source>
</evidence>
<dbReference type="FunFam" id="3.40.30.10:FF:000001">
    <property type="entry name" value="Thioredoxin"/>
    <property type="match status" value="1"/>
</dbReference>
<dbReference type="Proteomes" id="UP000694240">
    <property type="component" value="Chromosome 8"/>
</dbReference>
<dbReference type="Pfam" id="PF00085">
    <property type="entry name" value="Thioredoxin"/>
    <property type="match status" value="1"/>
</dbReference>
<keyword evidence="2" id="KW-0813">Transport</keyword>
<comment type="subcellular location">
    <subcellularLocation>
        <location evidence="1">Plastid</location>
        <location evidence="1">Chloroplast stroma</location>
    </subcellularLocation>
</comment>
<keyword evidence="7" id="KW-1015">Disulfide bond</keyword>
<keyword evidence="5" id="KW-0809">Transit peptide</keyword>
<evidence type="ECO:0000256" key="4">
    <source>
        <dbReference type="ARBA" id="ARBA00022640"/>
    </source>
</evidence>
<feature type="domain" description="Thioredoxin" evidence="9">
    <location>
        <begin position="50"/>
        <end position="176"/>
    </location>
</feature>
<evidence type="ECO:0000256" key="8">
    <source>
        <dbReference type="ARBA" id="ARBA00023284"/>
    </source>
</evidence>
<name>A0A8T2AY89_9BRAS</name>
<accession>A0A8T2AY89</accession>
<keyword evidence="11" id="KW-1185">Reference proteome</keyword>
<organism evidence="10 11">
    <name type="scientific">Arabidopsis thaliana x Arabidopsis arenosa</name>
    <dbReference type="NCBI Taxonomy" id="1240361"/>
    <lineage>
        <taxon>Eukaryota</taxon>
        <taxon>Viridiplantae</taxon>
        <taxon>Streptophyta</taxon>
        <taxon>Embryophyta</taxon>
        <taxon>Tracheophyta</taxon>
        <taxon>Spermatophyta</taxon>
        <taxon>Magnoliopsida</taxon>
        <taxon>eudicotyledons</taxon>
        <taxon>Gunneridae</taxon>
        <taxon>Pentapetalae</taxon>
        <taxon>rosids</taxon>
        <taxon>malvids</taxon>
        <taxon>Brassicales</taxon>
        <taxon>Brassicaceae</taxon>
        <taxon>Camelineae</taxon>
        <taxon>Arabidopsis</taxon>
    </lineage>
</organism>
<evidence type="ECO:0000313" key="11">
    <source>
        <dbReference type="Proteomes" id="UP000694240"/>
    </source>
</evidence>